<name>A0A1W1HC34_9BACT</name>
<organism evidence="1 2">
    <name type="scientific">Desulfamplus magnetovallimortis</name>
    <dbReference type="NCBI Taxonomy" id="1246637"/>
    <lineage>
        <taxon>Bacteria</taxon>
        <taxon>Pseudomonadati</taxon>
        <taxon>Thermodesulfobacteriota</taxon>
        <taxon>Desulfobacteria</taxon>
        <taxon>Desulfobacterales</taxon>
        <taxon>Desulfobacteraceae</taxon>
        <taxon>Desulfamplus</taxon>
    </lineage>
</organism>
<dbReference type="Proteomes" id="UP000191931">
    <property type="component" value="Unassembled WGS sequence"/>
</dbReference>
<evidence type="ECO:0000313" key="2">
    <source>
        <dbReference type="Proteomes" id="UP000191931"/>
    </source>
</evidence>
<keyword evidence="2" id="KW-1185">Reference proteome</keyword>
<evidence type="ECO:0008006" key="3">
    <source>
        <dbReference type="Google" id="ProtNLM"/>
    </source>
</evidence>
<gene>
    <name evidence="1" type="ORF">MTBBW1_2030028</name>
</gene>
<protein>
    <recommendedName>
        <fullName evidence="3">Transposase (putative) YhgA-like domain-containing protein</fullName>
    </recommendedName>
</protein>
<dbReference type="AlphaFoldDB" id="A0A1W1HC34"/>
<dbReference type="OrthoDB" id="5419589at2"/>
<dbReference type="PANTHER" id="PTHR35586">
    <property type="entry name" value="SLL1691 PROTEIN"/>
    <property type="match status" value="1"/>
</dbReference>
<evidence type="ECO:0000313" key="1">
    <source>
        <dbReference type="EMBL" id="SLM29938.1"/>
    </source>
</evidence>
<dbReference type="RefSeq" id="WP_080807108.1">
    <property type="nucleotide sequence ID" value="NZ_LT828556.1"/>
</dbReference>
<dbReference type="PANTHER" id="PTHR35586:SF1">
    <property type="entry name" value="SLL1691 PROTEIN"/>
    <property type="match status" value="1"/>
</dbReference>
<dbReference type="EMBL" id="FWEV01000117">
    <property type="protein sequence ID" value="SLM29938.1"/>
    <property type="molecule type" value="Genomic_DNA"/>
</dbReference>
<reference evidence="1 2" key="1">
    <citation type="submission" date="2017-03" db="EMBL/GenBank/DDBJ databases">
        <authorList>
            <person name="Afonso C.L."/>
            <person name="Miller P.J."/>
            <person name="Scott M.A."/>
            <person name="Spackman E."/>
            <person name="Goraichik I."/>
            <person name="Dimitrov K.M."/>
            <person name="Suarez D.L."/>
            <person name="Swayne D.E."/>
        </authorList>
    </citation>
    <scope>NUCLEOTIDE SEQUENCE [LARGE SCALE GENOMIC DNA]</scope>
    <source>
        <strain evidence="1">PRJEB14757</strain>
    </source>
</reference>
<sequence>MPDYPDYDSPWKDIIERFFSQFTQFFFPSIYGGIDWNQEYTFLDKEFQELVRDSELGRRLADKLVRVHTLNGNQMMVLIHVEVQGNYELDFAERMYVYNYRIYDKYRYPVVSVALLADDSHTWRPSCFTSECWGFRLDMVFPMIKLLDYDDMVMLEKNPNPFAVVVMAYLKTRQTRHDSHERHQWKWYITLELYKRGYEKQYVIHLFLFIDWIMILPDELKKSFSEKLLSYEEGRKMRYVSSVEEYCMEKGMLKDAREMVAEVLSTKFSAVPDHIMQRISAIEDRHYLKQLLKKAVLSPSIEQFELEFQG</sequence>
<dbReference type="STRING" id="1246637.MTBBW1_2030028"/>
<proteinExistence type="predicted"/>
<accession>A0A1W1HC34</accession>